<dbReference type="InterPro" id="IPR029058">
    <property type="entry name" value="AB_hydrolase_fold"/>
</dbReference>
<dbReference type="OrthoDB" id="5297561at2"/>
<dbReference type="Proteomes" id="UP000186819">
    <property type="component" value="Unassembled WGS sequence"/>
</dbReference>
<dbReference type="Pfam" id="PF12697">
    <property type="entry name" value="Abhydrolase_6"/>
    <property type="match status" value="1"/>
</dbReference>
<dbReference type="AlphaFoldDB" id="A0A1N6R6M9"/>
<dbReference type="EMBL" id="FTMD01000003">
    <property type="protein sequence ID" value="SIQ24508.1"/>
    <property type="molecule type" value="Genomic_DNA"/>
</dbReference>
<feature type="domain" description="AB hydrolase-1" evidence="1">
    <location>
        <begin position="26"/>
        <end position="260"/>
    </location>
</feature>
<proteinExistence type="predicted"/>
<dbReference type="RefSeq" id="WP_076601121.1">
    <property type="nucleotide sequence ID" value="NZ_FTMD01000003.1"/>
</dbReference>
<dbReference type="Gene3D" id="3.40.50.1820">
    <property type="entry name" value="alpha/beta hydrolase"/>
    <property type="match status" value="1"/>
</dbReference>
<keyword evidence="3" id="KW-1185">Reference proteome</keyword>
<organism evidence="2 3">
    <name type="scientific">Aromatoleum tolulyticum</name>
    <dbReference type="NCBI Taxonomy" id="34027"/>
    <lineage>
        <taxon>Bacteria</taxon>
        <taxon>Pseudomonadati</taxon>
        <taxon>Pseudomonadota</taxon>
        <taxon>Betaproteobacteria</taxon>
        <taxon>Rhodocyclales</taxon>
        <taxon>Rhodocyclaceae</taxon>
        <taxon>Aromatoleum</taxon>
    </lineage>
</organism>
<dbReference type="PANTHER" id="PTHR43194:SF5">
    <property type="entry name" value="PIMELOYL-[ACYL-CARRIER PROTEIN] METHYL ESTER ESTERASE"/>
    <property type="match status" value="1"/>
</dbReference>
<evidence type="ECO:0000259" key="1">
    <source>
        <dbReference type="Pfam" id="PF12697"/>
    </source>
</evidence>
<evidence type="ECO:0000313" key="2">
    <source>
        <dbReference type="EMBL" id="SIQ24508.1"/>
    </source>
</evidence>
<dbReference type="InterPro" id="IPR000639">
    <property type="entry name" value="Epox_hydrolase-like"/>
</dbReference>
<dbReference type="PRINTS" id="PR00111">
    <property type="entry name" value="ABHYDROLASE"/>
</dbReference>
<sequence>MELSVNDTPAYLYTGGRPFDRQLPVVVLIHGAGHDHSVWNYQARRLAHHGFAVLAPDLPGHGRSQGSPLPTIEALADWVEALLDAAGVVHAALAGHSMGSLVALQTAAQAPARITKLILIGSVAPMPVAPPLLEAAAHARDAAHGMINQWSYTPASQLGASPVPGISLTGLNQRLMERQRAGVLANDLAACNAYLGGLDAAARIAVPCAMLCGERDQMTPRKAVKPLQEALAKVPGGARMIVIKGAGHAMMAEAPDAVGDAMRGFLTSA</sequence>
<accession>A0A1N6R6M9</accession>
<dbReference type="STRING" id="34027.SAMN05421829_103110"/>
<dbReference type="GO" id="GO:0003824">
    <property type="term" value="F:catalytic activity"/>
    <property type="evidence" value="ECO:0007669"/>
    <property type="project" value="InterPro"/>
</dbReference>
<dbReference type="PRINTS" id="PR00412">
    <property type="entry name" value="EPOXHYDRLASE"/>
</dbReference>
<dbReference type="PANTHER" id="PTHR43194">
    <property type="entry name" value="HYDROLASE ALPHA/BETA FOLD FAMILY"/>
    <property type="match status" value="1"/>
</dbReference>
<protein>
    <submittedName>
        <fullName evidence="2">Pimeloyl-ACP methyl ester carboxylesterase</fullName>
    </submittedName>
</protein>
<name>A0A1N6R6M9_9RHOO</name>
<reference evidence="3" key="1">
    <citation type="submission" date="2017-01" db="EMBL/GenBank/DDBJ databases">
        <authorList>
            <person name="Varghese N."/>
            <person name="Submissions S."/>
        </authorList>
    </citation>
    <scope>NUCLEOTIDE SEQUENCE [LARGE SCALE GENOMIC DNA]</scope>
    <source>
        <strain evidence="3">ATCC 51758</strain>
    </source>
</reference>
<dbReference type="SUPFAM" id="SSF53474">
    <property type="entry name" value="alpha/beta-Hydrolases"/>
    <property type="match status" value="1"/>
</dbReference>
<evidence type="ECO:0000313" key="3">
    <source>
        <dbReference type="Proteomes" id="UP000186819"/>
    </source>
</evidence>
<dbReference type="InterPro" id="IPR050228">
    <property type="entry name" value="Carboxylesterase_BioH"/>
</dbReference>
<gene>
    <name evidence="2" type="ORF">SAMN05421829_103110</name>
</gene>
<dbReference type="InterPro" id="IPR000073">
    <property type="entry name" value="AB_hydrolase_1"/>
</dbReference>